<accession>A0A2S9CPY9</accession>
<protein>
    <recommendedName>
        <fullName evidence="6">HmuY protein</fullName>
    </recommendedName>
</protein>
<dbReference type="Proteomes" id="UP000238325">
    <property type="component" value="Unassembled WGS sequence"/>
</dbReference>
<dbReference type="EMBL" id="PCPH01000004">
    <property type="protein sequence ID" value="PRB88939.1"/>
    <property type="molecule type" value="Genomic_DNA"/>
</dbReference>
<dbReference type="EMBL" id="PCPP01000003">
    <property type="protein sequence ID" value="PRB82564.1"/>
    <property type="molecule type" value="Genomic_DNA"/>
</dbReference>
<dbReference type="OrthoDB" id="1091850at2"/>
<evidence type="ECO:0000313" key="2">
    <source>
        <dbReference type="EMBL" id="PRB82564.1"/>
    </source>
</evidence>
<sequence>MMKYLKILSVLSIMAATQSCLSADEDPVPVPPMTGSEVSVQIGGPTEPNQVWIDLSDYTNPAVNSRTDWDLGFYSGDTYRVIMNGSLAMTVIKIPNASDISKVKESDISSLKDIAQVGTFDAANMKYVDNPNGDFLNQTSGIDAIKENDAENPVYLINLGREIPSAANIGAGSVSLSGDPRGWKKIQILRAQNGYKIRYADVNATGTDIKEYLITKDTEYNFSFFNLKTGTPVKIQPKKKKWDLVFTTFTNEVFMGPTTSAGSYFYADFVATNTLNGVGAYQVSVTGSLDAAYNAFKLKDVEPAKFVFNDQRAIGDKWRTTTGTASNPVPFVYADRFFVLKDAEGFYFKLRFNTMKNTKGERGYTNFEFEPL</sequence>
<evidence type="ECO:0000313" key="5">
    <source>
        <dbReference type="Proteomes" id="UP000238534"/>
    </source>
</evidence>
<dbReference type="AlphaFoldDB" id="A0A2S9CPY9"/>
<evidence type="ECO:0000313" key="3">
    <source>
        <dbReference type="EMBL" id="PRB88939.1"/>
    </source>
</evidence>
<dbReference type="Proteomes" id="UP000238534">
    <property type="component" value="Unassembled WGS sequence"/>
</dbReference>
<dbReference type="Pfam" id="PF14064">
    <property type="entry name" value="HmuY"/>
    <property type="match status" value="2"/>
</dbReference>
<reference evidence="4 5" key="1">
    <citation type="submission" date="2017-09" db="EMBL/GenBank/DDBJ databases">
        <title>Genomic, metabolic, and phenotypic characteristics of bacterial isolates from the natural microbiome of the model nematode Caenorhabditis elegans.</title>
        <authorList>
            <person name="Zimmermann J."/>
            <person name="Obeng N."/>
            <person name="Yang W."/>
            <person name="Obeng O."/>
            <person name="Kissoyan K."/>
            <person name="Pees B."/>
            <person name="Dirksen P."/>
            <person name="Hoppner M."/>
            <person name="Franke A."/>
            <person name="Rosenstiel P."/>
            <person name="Leippe M."/>
            <person name="Dierking K."/>
            <person name="Kaleta C."/>
            <person name="Schulenburg H."/>
        </authorList>
    </citation>
    <scope>NUCLEOTIDE SEQUENCE [LARGE SCALE GENOMIC DNA]</scope>
    <source>
        <strain evidence="2 5">MYb25</strain>
        <strain evidence="3 4">MYb44</strain>
    </source>
</reference>
<proteinExistence type="predicted"/>
<evidence type="ECO:0000256" key="1">
    <source>
        <dbReference type="SAM" id="SignalP"/>
    </source>
</evidence>
<evidence type="ECO:0000313" key="4">
    <source>
        <dbReference type="Proteomes" id="UP000238325"/>
    </source>
</evidence>
<dbReference type="InterPro" id="IPR025921">
    <property type="entry name" value="HmuY"/>
</dbReference>
<name>A0A2S9CPY9_CHRCI</name>
<comment type="caution">
    <text evidence="2">The sequence shown here is derived from an EMBL/GenBank/DDBJ whole genome shotgun (WGS) entry which is preliminary data.</text>
</comment>
<gene>
    <name evidence="2" type="ORF">CQ022_17920</name>
    <name evidence="3" type="ORF">CQ033_16815</name>
</gene>
<keyword evidence="4" id="KW-1185">Reference proteome</keyword>
<evidence type="ECO:0008006" key="6">
    <source>
        <dbReference type="Google" id="ProtNLM"/>
    </source>
</evidence>
<feature type="signal peptide" evidence="1">
    <location>
        <begin position="1"/>
        <end position="22"/>
    </location>
</feature>
<organism evidence="2 5">
    <name type="scientific">Chryseobacterium culicis</name>
    <dbReference type="NCBI Taxonomy" id="680127"/>
    <lineage>
        <taxon>Bacteria</taxon>
        <taxon>Pseudomonadati</taxon>
        <taxon>Bacteroidota</taxon>
        <taxon>Flavobacteriia</taxon>
        <taxon>Flavobacteriales</taxon>
        <taxon>Weeksellaceae</taxon>
        <taxon>Chryseobacterium group</taxon>
        <taxon>Chryseobacterium</taxon>
    </lineage>
</organism>
<dbReference type="PROSITE" id="PS51257">
    <property type="entry name" value="PROKAR_LIPOPROTEIN"/>
    <property type="match status" value="1"/>
</dbReference>
<dbReference type="CDD" id="cd12105">
    <property type="entry name" value="HmuY"/>
    <property type="match status" value="1"/>
</dbReference>
<keyword evidence="1" id="KW-0732">Signal</keyword>
<feature type="chain" id="PRO_5015580800" description="HmuY protein" evidence="1">
    <location>
        <begin position="23"/>
        <end position="372"/>
    </location>
</feature>